<dbReference type="PROSITE" id="PS51464">
    <property type="entry name" value="SIS"/>
    <property type="match status" value="1"/>
</dbReference>
<dbReference type="InterPro" id="IPR046348">
    <property type="entry name" value="SIS_dom_sf"/>
</dbReference>
<evidence type="ECO:0000256" key="2">
    <source>
        <dbReference type="ARBA" id="ARBA00023125"/>
    </source>
</evidence>
<dbReference type="InterPro" id="IPR036388">
    <property type="entry name" value="WH-like_DNA-bd_sf"/>
</dbReference>
<dbReference type="PROSITE" id="PS51071">
    <property type="entry name" value="HTH_RPIR"/>
    <property type="match status" value="1"/>
</dbReference>
<evidence type="ECO:0000259" key="5">
    <source>
        <dbReference type="PROSITE" id="PS51464"/>
    </source>
</evidence>
<accession>A0A381ZI53</accession>
<dbReference type="InterPro" id="IPR001347">
    <property type="entry name" value="SIS_dom"/>
</dbReference>
<dbReference type="SUPFAM" id="SSF53697">
    <property type="entry name" value="SIS domain"/>
    <property type="match status" value="1"/>
</dbReference>
<evidence type="ECO:0000259" key="4">
    <source>
        <dbReference type="PROSITE" id="PS51071"/>
    </source>
</evidence>
<dbReference type="GO" id="GO:0097367">
    <property type="term" value="F:carbohydrate derivative binding"/>
    <property type="evidence" value="ECO:0007669"/>
    <property type="project" value="InterPro"/>
</dbReference>
<reference evidence="6" key="1">
    <citation type="submission" date="2018-05" db="EMBL/GenBank/DDBJ databases">
        <authorList>
            <person name="Lanie J.A."/>
            <person name="Ng W.-L."/>
            <person name="Kazmierczak K.M."/>
            <person name="Andrzejewski T.M."/>
            <person name="Davidsen T.M."/>
            <person name="Wayne K.J."/>
            <person name="Tettelin H."/>
            <person name="Glass J.I."/>
            <person name="Rusch D."/>
            <person name="Podicherti R."/>
            <person name="Tsui H.-C.T."/>
            <person name="Winkler M.E."/>
        </authorList>
    </citation>
    <scope>NUCLEOTIDE SEQUENCE</scope>
</reference>
<keyword evidence="2" id="KW-0238">DNA-binding</keyword>
<dbReference type="GO" id="GO:0003700">
    <property type="term" value="F:DNA-binding transcription factor activity"/>
    <property type="evidence" value="ECO:0007669"/>
    <property type="project" value="InterPro"/>
</dbReference>
<keyword evidence="1" id="KW-0805">Transcription regulation</keyword>
<dbReference type="InterPro" id="IPR035472">
    <property type="entry name" value="RpiR-like_SIS"/>
</dbReference>
<gene>
    <name evidence="6" type="ORF">METZ01_LOCUS141784</name>
</gene>
<dbReference type="EMBL" id="UINC01021420">
    <property type="protein sequence ID" value="SVA88930.1"/>
    <property type="molecule type" value="Genomic_DNA"/>
</dbReference>
<proteinExistence type="predicted"/>
<evidence type="ECO:0000256" key="1">
    <source>
        <dbReference type="ARBA" id="ARBA00023015"/>
    </source>
</evidence>
<dbReference type="Pfam" id="PF01380">
    <property type="entry name" value="SIS"/>
    <property type="match status" value="1"/>
</dbReference>
<dbReference type="InterPro" id="IPR047640">
    <property type="entry name" value="RpiR-like"/>
</dbReference>
<feature type="domain" description="HTH rpiR-type" evidence="4">
    <location>
        <begin position="11"/>
        <end position="87"/>
    </location>
</feature>
<protein>
    <recommendedName>
        <fullName evidence="7">SIS domain-containing protein</fullName>
    </recommendedName>
</protein>
<name>A0A381ZI53_9ZZZZ</name>
<sequence length="296" mass="31545">ICTLVTTTSSAAVIDRLAEAYPDLTPQVQLAAQHVLDYPGDVAVLSMRQLAAQAGIKPNTLVRMARILGFDGYDDLREPFRHEVTRTGTSFPDKARWLQTIAEGEHHGDLLAELASSNLAVVEQVFADLDTAELKTVADKVLASVRTGVLGVGALQPLAEHFCYVGSMALTGLVALPTNGGLPIDDASRMGVDDVLISMTFAPYRVEIVEATRLAAERGATIVAVTDSRTAPTALLADHTFVVATDTPQFFSSLVGVVALLEALLSFMVADSRSDATGAIAEFHEHRRAAGVYVQE</sequence>
<dbReference type="Gene3D" id="3.40.50.10490">
    <property type="entry name" value="Glucose-6-phosphate isomerase like protein, domain 1"/>
    <property type="match status" value="1"/>
</dbReference>
<dbReference type="AlphaFoldDB" id="A0A381ZI53"/>
<dbReference type="InterPro" id="IPR009057">
    <property type="entry name" value="Homeodomain-like_sf"/>
</dbReference>
<dbReference type="GO" id="GO:0003677">
    <property type="term" value="F:DNA binding"/>
    <property type="evidence" value="ECO:0007669"/>
    <property type="project" value="UniProtKB-KW"/>
</dbReference>
<dbReference type="PANTHER" id="PTHR30514:SF18">
    <property type="entry name" value="RPIR-FAMILY TRANSCRIPTIONAL REGULATOR"/>
    <property type="match status" value="1"/>
</dbReference>
<evidence type="ECO:0000256" key="3">
    <source>
        <dbReference type="ARBA" id="ARBA00023163"/>
    </source>
</evidence>
<dbReference type="InterPro" id="IPR000281">
    <property type="entry name" value="HTH_RpiR"/>
</dbReference>
<organism evidence="6">
    <name type="scientific">marine metagenome</name>
    <dbReference type="NCBI Taxonomy" id="408172"/>
    <lineage>
        <taxon>unclassified sequences</taxon>
        <taxon>metagenomes</taxon>
        <taxon>ecological metagenomes</taxon>
    </lineage>
</organism>
<feature type="non-terminal residue" evidence="6">
    <location>
        <position position="1"/>
    </location>
</feature>
<dbReference type="Gene3D" id="1.10.10.10">
    <property type="entry name" value="Winged helix-like DNA-binding domain superfamily/Winged helix DNA-binding domain"/>
    <property type="match status" value="1"/>
</dbReference>
<dbReference type="Pfam" id="PF01418">
    <property type="entry name" value="HTH_6"/>
    <property type="match status" value="1"/>
</dbReference>
<dbReference type="PANTHER" id="PTHR30514">
    <property type="entry name" value="GLUCOKINASE"/>
    <property type="match status" value="1"/>
</dbReference>
<dbReference type="CDD" id="cd05013">
    <property type="entry name" value="SIS_RpiR"/>
    <property type="match status" value="1"/>
</dbReference>
<evidence type="ECO:0008006" key="7">
    <source>
        <dbReference type="Google" id="ProtNLM"/>
    </source>
</evidence>
<dbReference type="GO" id="GO:1901135">
    <property type="term" value="P:carbohydrate derivative metabolic process"/>
    <property type="evidence" value="ECO:0007669"/>
    <property type="project" value="InterPro"/>
</dbReference>
<keyword evidence="3" id="KW-0804">Transcription</keyword>
<dbReference type="SUPFAM" id="SSF46689">
    <property type="entry name" value="Homeodomain-like"/>
    <property type="match status" value="1"/>
</dbReference>
<feature type="domain" description="SIS" evidence="5">
    <location>
        <begin position="137"/>
        <end position="275"/>
    </location>
</feature>
<evidence type="ECO:0000313" key="6">
    <source>
        <dbReference type="EMBL" id="SVA88930.1"/>
    </source>
</evidence>